<evidence type="ECO:0000256" key="4">
    <source>
        <dbReference type="ARBA" id="ARBA00013457"/>
    </source>
</evidence>
<evidence type="ECO:0000256" key="9">
    <source>
        <dbReference type="ARBA" id="ARBA00023033"/>
    </source>
</evidence>
<evidence type="ECO:0000256" key="6">
    <source>
        <dbReference type="ARBA" id="ARBA00022630"/>
    </source>
</evidence>
<keyword evidence="6" id="KW-0285">Flavoprotein</keyword>
<organism evidence="12 13">
    <name type="scientific">Effusibacillus consociatus</name>
    <dbReference type="NCBI Taxonomy" id="1117041"/>
    <lineage>
        <taxon>Bacteria</taxon>
        <taxon>Bacillati</taxon>
        <taxon>Bacillota</taxon>
        <taxon>Bacilli</taxon>
        <taxon>Bacillales</taxon>
        <taxon>Alicyclobacillaceae</taxon>
        <taxon>Effusibacillus</taxon>
    </lineage>
</organism>
<keyword evidence="9" id="KW-0503">Monooxygenase</keyword>
<dbReference type="GO" id="GO:0016491">
    <property type="term" value="F:oxidoreductase activity"/>
    <property type="evidence" value="ECO:0007669"/>
    <property type="project" value="UniProtKB-KW"/>
</dbReference>
<dbReference type="RefSeq" id="WP_380028824.1">
    <property type="nucleotide sequence ID" value="NZ_JBHSHC010000147.1"/>
</dbReference>
<evidence type="ECO:0000256" key="10">
    <source>
        <dbReference type="ARBA" id="ARBA00031155"/>
    </source>
</evidence>
<proteinExistence type="inferred from homology"/>
<dbReference type="InterPro" id="IPR013785">
    <property type="entry name" value="Aldolase_TIM"/>
</dbReference>
<dbReference type="Proteomes" id="UP001596002">
    <property type="component" value="Unassembled WGS sequence"/>
</dbReference>
<comment type="catalytic activity">
    <reaction evidence="11">
        <text>3 propionate 3-nitronate + 3 O2 + H2O = 3 3-oxopropanoate + 2 nitrate + nitrite + H2O2 + 3 H(+)</text>
        <dbReference type="Rhea" id="RHEA:57332"/>
        <dbReference type="ChEBI" id="CHEBI:15377"/>
        <dbReference type="ChEBI" id="CHEBI:15378"/>
        <dbReference type="ChEBI" id="CHEBI:15379"/>
        <dbReference type="ChEBI" id="CHEBI:16240"/>
        <dbReference type="ChEBI" id="CHEBI:16301"/>
        <dbReference type="ChEBI" id="CHEBI:17632"/>
        <dbReference type="ChEBI" id="CHEBI:33190"/>
        <dbReference type="ChEBI" id="CHEBI:136067"/>
    </reaction>
</comment>
<evidence type="ECO:0000256" key="7">
    <source>
        <dbReference type="ARBA" id="ARBA00022643"/>
    </source>
</evidence>
<sequence>MWPKTRVTDRLEIDFPIVQAGMAGGATTPELVAAVSNAGGLGTLGAGYMSPEQIRTAVGEIRKLTDRRFAVNLFVPEPIPEVDNEIENMNGILQPFRSELGIDSTATVTKYAESFQEQLAVVIEERVPVFSFAFGIPTVEQLKALKENKITVIGTATTVREAVELEEKGIDLIVGQGSEAGGHRGTFLGSFDQALVGTMALIPQIVDHVHIPVLAAGGIMDGRGIAAALALGAEGVQMGTAFLTCSESGAHQKYKEALRESTDESTVVTRAFSGKPARGIKNRFISEMEPHRDKVPAYPIQNALTRDIRQAAAKQNRPEYMSLWAGQASRLCDTKSASELVADAADHTARVLRQFSQ</sequence>
<keyword evidence="8 12" id="KW-0560">Oxidoreductase</keyword>
<comment type="function">
    <text evidence="2">Nitronate monooxygenase that uses molecular oxygen to catalyze the oxidative denitrification of alkyl nitronates. Acts on propionate 3-nitronate (P3N), the presumed physiological substrate. Probably functions in the detoxification of P3N, a metabolic poison produced by plants and fungi as a defense mechanism.</text>
</comment>
<gene>
    <name evidence="12" type="ORF">ACFO8Q_21295</name>
</gene>
<evidence type="ECO:0000256" key="1">
    <source>
        <dbReference type="ARBA" id="ARBA00001917"/>
    </source>
</evidence>
<keyword evidence="7" id="KW-0288">FMN</keyword>
<dbReference type="PANTHER" id="PTHR42747">
    <property type="entry name" value="NITRONATE MONOOXYGENASE-RELATED"/>
    <property type="match status" value="1"/>
</dbReference>
<dbReference type="EMBL" id="JBHSHC010000147">
    <property type="protein sequence ID" value="MFC4769846.1"/>
    <property type="molecule type" value="Genomic_DNA"/>
</dbReference>
<reference evidence="13" key="1">
    <citation type="journal article" date="2019" name="Int. J. Syst. Evol. Microbiol.">
        <title>The Global Catalogue of Microorganisms (GCM) 10K type strain sequencing project: providing services to taxonomists for standard genome sequencing and annotation.</title>
        <authorList>
            <consortium name="The Broad Institute Genomics Platform"/>
            <consortium name="The Broad Institute Genome Sequencing Center for Infectious Disease"/>
            <person name="Wu L."/>
            <person name="Ma J."/>
        </authorList>
    </citation>
    <scope>NUCLEOTIDE SEQUENCE [LARGE SCALE GENOMIC DNA]</scope>
    <source>
        <strain evidence="13">WYCCWR 12678</strain>
    </source>
</reference>
<evidence type="ECO:0000313" key="13">
    <source>
        <dbReference type="Proteomes" id="UP001596002"/>
    </source>
</evidence>
<keyword evidence="13" id="KW-1185">Reference proteome</keyword>
<dbReference type="Pfam" id="PF03060">
    <property type="entry name" value="NMO"/>
    <property type="match status" value="1"/>
</dbReference>
<evidence type="ECO:0000256" key="11">
    <source>
        <dbReference type="ARBA" id="ARBA00049401"/>
    </source>
</evidence>
<dbReference type="CDD" id="cd04730">
    <property type="entry name" value="NPD_like"/>
    <property type="match status" value="1"/>
</dbReference>
<dbReference type="InterPro" id="IPR004136">
    <property type="entry name" value="NMO"/>
</dbReference>
<protein>
    <recommendedName>
        <fullName evidence="4">Probable nitronate monooxygenase</fullName>
    </recommendedName>
    <alternativeName>
        <fullName evidence="10">Propionate 3-nitronate monooxygenase</fullName>
    </alternativeName>
</protein>
<comment type="similarity">
    <text evidence="3">Belongs to the nitronate monooxygenase family. NMO class I subfamily.</text>
</comment>
<keyword evidence="5" id="KW-0216">Detoxification</keyword>
<evidence type="ECO:0000256" key="5">
    <source>
        <dbReference type="ARBA" id="ARBA00022575"/>
    </source>
</evidence>
<comment type="cofactor">
    <cofactor evidence="1">
        <name>FMN</name>
        <dbReference type="ChEBI" id="CHEBI:58210"/>
    </cofactor>
</comment>
<evidence type="ECO:0000313" key="12">
    <source>
        <dbReference type="EMBL" id="MFC4769846.1"/>
    </source>
</evidence>
<evidence type="ECO:0000256" key="2">
    <source>
        <dbReference type="ARBA" id="ARBA00003535"/>
    </source>
</evidence>
<accession>A0ABV9Q5S2</accession>
<comment type="caution">
    <text evidence="12">The sequence shown here is derived from an EMBL/GenBank/DDBJ whole genome shotgun (WGS) entry which is preliminary data.</text>
</comment>
<dbReference type="Gene3D" id="3.20.20.70">
    <property type="entry name" value="Aldolase class I"/>
    <property type="match status" value="1"/>
</dbReference>
<evidence type="ECO:0000256" key="3">
    <source>
        <dbReference type="ARBA" id="ARBA00009881"/>
    </source>
</evidence>
<name>A0ABV9Q5S2_9BACL</name>
<dbReference type="SUPFAM" id="SSF51412">
    <property type="entry name" value="Inosine monophosphate dehydrogenase (IMPDH)"/>
    <property type="match status" value="1"/>
</dbReference>
<evidence type="ECO:0000256" key="8">
    <source>
        <dbReference type="ARBA" id="ARBA00023002"/>
    </source>
</evidence>
<dbReference type="PANTHER" id="PTHR42747:SF3">
    <property type="entry name" value="NITRONATE MONOOXYGENASE-RELATED"/>
    <property type="match status" value="1"/>
</dbReference>